<dbReference type="InterPro" id="IPR031589">
    <property type="entry name" value="SHLD2_C"/>
</dbReference>
<feature type="region of interest" description="Disordered" evidence="1">
    <location>
        <begin position="46"/>
        <end position="83"/>
    </location>
</feature>
<evidence type="ECO:0000259" key="2">
    <source>
        <dbReference type="Pfam" id="PF15793"/>
    </source>
</evidence>
<feature type="domain" description="Shieldin complex subunit 2 first OB fold" evidence="3">
    <location>
        <begin position="264"/>
        <end position="396"/>
    </location>
</feature>
<dbReference type="GO" id="GO:0005634">
    <property type="term" value="C:nucleus"/>
    <property type="evidence" value="ECO:0007669"/>
    <property type="project" value="TreeGrafter"/>
</dbReference>
<proteinExistence type="predicted"/>
<dbReference type="GO" id="GO:0035861">
    <property type="term" value="C:site of double-strand break"/>
    <property type="evidence" value="ECO:0007669"/>
    <property type="project" value="TreeGrafter"/>
</dbReference>
<dbReference type="PANTHER" id="PTHR14495:SF2">
    <property type="entry name" value="SHIELDIN COMPLEX SUBUNIT 2"/>
    <property type="match status" value="1"/>
</dbReference>
<evidence type="ECO:0000259" key="3">
    <source>
        <dbReference type="Pfam" id="PF21669"/>
    </source>
</evidence>
<dbReference type="InterPro" id="IPR049507">
    <property type="entry name" value="SHLD2_OB1"/>
</dbReference>
<dbReference type="AlphaFoldDB" id="A0A553QKQ3"/>
<organism evidence="5 6">
    <name type="scientific">Danionella cerebrum</name>
    <dbReference type="NCBI Taxonomy" id="2873325"/>
    <lineage>
        <taxon>Eukaryota</taxon>
        <taxon>Metazoa</taxon>
        <taxon>Chordata</taxon>
        <taxon>Craniata</taxon>
        <taxon>Vertebrata</taxon>
        <taxon>Euteleostomi</taxon>
        <taxon>Actinopterygii</taxon>
        <taxon>Neopterygii</taxon>
        <taxon>Teleostei</taxon>
        <taxon>Ostariophysi</taxon>
        <taxon>Cypriniformes</taxon>
        <taxon>Danionidae</taxon>
        <taxon>Danioninae</taxon>
        <taxon>Danionella</taxon>
    </lineage>
</organism>
<evidence type="ECO:0000313" key="5">
    <source>
        <dbReference type="EMBL" id="TRY90553.1"/>
    </source>
</evidence>
<reference evidence="5 6" key="1">
    <citation type="journal article" date="2019" name="Sci. Data">
        <title>Hybrid genome assembly and annotation of Danionella translucida.</title>
        <authorList>
            <person name="Kadobianskyi M."/>
            <person name="Schulze L."/>
            <person name="Schuelke M."/>
            <person name="Judkewitz B."/>
        </authorList>
    </citation>
    <scope>NUCLEOTIDE SEQUENCE [LARGE SCALE GENOMIC DNA]</scope>
    <source>
        <strain evidence="5 6">Bolton</strain>
    </source>
</reference>
<dbReference type="OrthoDB" id="10254686at2759"/>
<dbReference type="EMBL" id="SRMA01025840">
    <property type="protein sequence ID" value="TRY90553.1"/>
    <property type="molecule type" value="Genomic_DNA"/>
</dbReference>
<gene>
    <name evidence="5" type="ORF">DNTS_002671</name>
</gene>
<comment type="caution">
    <text evidence="5">The sequence shown here is derived from an EMBL/GenBank/DDBJ whole genome shotgun (WGS) entry which is preliminary data.</text>
</comment>
<feature type="domain" description="Shieldin complex subunit 2 second OB fold" evidence="4">
    <location>
        <begin position="430"/>
        <end position="514"/>
    </location>
</feature>
<dbReference type="Pfam" id="PF15793">
    <property type="entry name" value="SHLD2_C"/>
    <property type="match status" value="1"/>
</dbReference>
<dbReference type="Pfam" id="PF21669">
    <property type="entry name" value="SHLD2_OB1"/>
    <property type="match status" value="1"/>
</dbReference>
<keyword evidence="6" id="KW-1185">Reference proteome</keyword>
<evidence type="ECO:0000256" key="1">
    <source>
        <dbReference type="SAM" id="MobiDB-lite"/>
    </source>
</evidence>
<accession>A0A553QKQ3</accession>
<dbReference type="STRING" id="623744.A0A553QKQ3"/>
<evidence type="ECO:0000313" key="6">
    <source>
        <dbReference type="Proteomes" id="UP000316079"/>
    </source>
</evidence>
<name>A0A553QKQ3_9TELE</name>
<dbReference type="GO" id="GO:0010569">
    <property type="term" value="P:regulation of double-strand break repair via homologous recombination"/>
    <property type="evidence" value="ECO:0007669"/>
    <property type="project" value="TreeGrafter"/>
</dbReference>
<dbReference type="Proteomes" id="UP000316079">
    <property type="component" value="Unassembled WGS sequence"/>
</dbReference>
<dbReference type="InterPro" id="IPR053944">
    <property type="entry name" value="SHLD2_OB2"/>
</dbReference>
<dbReference type="Pfam" id="PF22779">
    <property type="entry name" value="OB_SHLD2_2nd"/>
    <property type="match status" value="1"/>
</dbReference>
<sequence length="740" mass="82047">MPKIHVFLGAPCPQTLSEDVEERTSPHWNKVDLIWKQGKLLPKDTSTVSADVLGGTGDKTETSQDDSTPSVGEQDPSKAVEEQELCPISVSEYLDRCFSSPTKQNKDERPISPVSTETEYLSTWTKSQVLFSRVPRSPASGLLDHSSFCSPQTPFKPTSSASVGSPELYSPAVSPDERGYGGTLQSSGEWHDSHSQRQQERGLILEITSDGILCSQVSAVDDQEDFRHHQSSPSATFSKMIKISHTVTKEKSEQRKTTIVAPLHGSTTLLARCKTHGIRYAILVAVVHPCHLKEIQVKTGPSAGTSVPLATLVVTDQSDVEMKVVLWRTAAFWTLTVYPGDILLITDVSVHIDKWRSETVLQSSFTSKLLNMGQITRERIPIAPQNLNCHTLRGLCTHLCEKRPLLVSLPPHKPQDLNSIVFIRLGALHKDTLVHALLKVKHSKVITAWRDEVNGASRVGGVLKAILTVKQADGQQGAVVLWGAALSWLQRLEKNRDAVWEFRLLLVKQDVISGLLELHSTPWSTCHPLFPDDNRCKDFYNTLHSQKTTTCFEIDLRTLLSQKYSGNVELKCKITAFQFQSAPSQESPLLLDGRTPLEEIMSVVSGDVTFSGCGLCTAELEMDENGIYRPCYPCLPQTGVRRYYRPVVLTARDGDKQICVKVPSSLVQKILLDTPPDKLHKFIAAASEVKFLKIVADRIGFLLNPMNLFLLTVRSQFQCDENSIPLIQDFLLLELSSTGA</sequence>
<feature type="domain" description="Shieldin complex subunit 2 C-terminal" evidence="2">
    <location>
        <begin position="571"/>
        <end position="735"/>
    </location>
</feature>
<dbReference type="InterPro" id="IPR029715">
    <property type="entry name" value="FAM35A"/>
</dbReference>
<protein>
    <submittedName>
        <fullName evidence="5">Uncharacterized protein</fullName>
    </submittedName>
</protein>
<evidence type="ECO:0000259" key="4">
    <source>
        <dbReference type="Pfam" id="PF22779"/>
    </source>
</evidence>
<feature type="region of interest" description="Disordered" evidence="1">
    <location>
        <begin position="153"/>
        <end position="197"/>
    </location>
</feature>
<dbReference type="PANTHER" id="PTHR14495">
    <property type="entry name" value="SHIELDIN COMPLEX SUBUNIT 2"/>
    <property type="match status" value="1"/>
</dbReference>
<feature type="compositionally biased region" description="Polar residues" evidence="1">
    <location>
        <begin position="153"/>
        <end position="163"/>
    </location>
</feature>